<dbReference type="PANTHER" id="PTHR47331">
    <property type="entry name" value="PHD-TYPE DOMAIN-CONTAINING PROTEIN"/>
    <property type="match status" value="1"/>
</dbReference>
<evidence type="ECO:0000313" key="2">
    <source>
        <dbReference type="Proteomes" id="UP000507470"/>
    </source>
</evidence>
<gene>
    <name evidence="1" type="ORF">MCOR_5216</name>
</gene>
<dbReference type="PANTHER" id="PTHR47331:SF1">
    <property type="entry name" value="GAG-LIKE PROTEIN"/>
    <property type="match status" value="1"/>
</dbReference>
<dbReference type="Proteomes" id="UP000507470">
    <property type="component" value="Unassembled WGS sequence"/>
</dbReference>
<dbReference type="OrthoDB" id="5990317at2759"/>
<keyword evidence="2" id="KW-1185">Reference proteome</keyword>
<accession>A0A6J8A9E9</accession>
<organism evidence="1 2">
    <name type="scientific">Mytilus coruscus</name>
    <name type="common">Sea mussel</name>
    <dbReference type="NCBI Taxonomy" id="42192"/>
    <lineage>
        <taxon>Eukaryota</taxon>
        <taxon>Metazoa</taxon>
        <taxon>Spiralia</taxon>
        <taxon>Lophotrochozoa</taxon>
        <taxon>Mollusca</taxon>
        <taxon>Bivalvia</taxon>
        <taxon>Autobranchia</taxon>
        <taxon>Pteriomorphia</taxon>
        <taxon>Mytilida</taxon>
        <taxon>Mytiloidea</taxon>
        <taxon>Mytilidae</taxon>
        <taxon>Mytilinae</taxon>
        <taxon>Mytilus</taxon>
    </lineage>
</organism>
<evidence type="ECO:0008006" key="3">
    <source>
        <dbReference type="Google" id="ProtNLM"/>
    </source>
</evidence>
<dbReference type="EMBL" id="CACVKT020000930">
    <property type="protein sequence ID" value="CAC5364013.1"/>
    <property type="molecule type" value="Genomic_DNA"/>
</dbReference>
<reference evidence="1 2" key="1">
    <citation type="submission" date="2020-06" db="EMBL/GenBank/DDBJ databases">
        <authorList>
            <person name="Li R."/>
            <person name="Bekaert M."/>
        </authorList>
    </citation>
    <scope>NUCLEOTIDE SEQUENCE [LARGE SCALE GENOMIC DNA]</scope>
    <source>
        <strain evidence="2">wild</strain>
    </source>
</reference>
<protein>
    <recommendedName>
        <fullName evidence="3">Peptidase aspartic putative domain-containing protein</fullName>
    </recommendedName>
</protein>
<sequence length="263" mass="30197">MAKLKKYVKDIYLADDLPFENESSEIDNLIGNDYYLDLILAHRLEVQPGLYLLASKLGWMVTGRVKDTDDQANETGLLIMSHTNGNELQEQKSISKKDYGVLSSPDLSDFWKLESIGITYQTDNTDNEIEMKIFKDTLTFEKGRYQVKWPWKEDSPDLPMNRNLALGRLKSNVDRKKKKQGLLKQYDSIIQDQLSKEIIEEVDIHNTEGLVHYIPHHAVISPLKTTTKVRIVYDTSAKTKKEVKSLNECLYRGPVLLQNLCGC</sequence>
<dbReference type="AlphaFoldDB" id="A0A6J8A9E9"/>
<evidence type="ECO:0000313" key="1">
    <source>
        <dbReference type="EMBL" id="CAC5364013.1"/>
    </source>
</evidence>
<proteinExistence type="predicted"/>
<name>A0A6J8A9E9_MYTCO</name>